<comment type="caution">
    <text evidence="2">The sequence shown here is derived from an EMBL/GenBank/DDBJ whole genome shotgun (WGS) entry which is preliminary data.</text>
</comment>
<dbReference type="EMBL" id="VOIH02000006">
    <property type="protein sequence ID" value="KAF3443361.1"/>
    <property type="molecule type" value="Genomic_DNA"/>
</dbReference>
<organism evidence="2 3">
    <name type="scientific">Rhamnella rubrinervis</name>
    <dbReference type="NCBI Taxonomy" id="2594499"/>
    <lineage>
        <taxon>Eukaryota</taxon>
        <taxon>Viridiplantae</taxon>
        <taxon>Streptophyta</taxon>
        <taxon>Embryophyta</taxon>
        <taxon>Tracheophyta</taxon>
        <taxon>Spermatophyta</taxon>
        <taxon>Magnoliopsida</taxon>
        <taxon>eudicotyledons</taxon>
        <taxon>Gunneridae</taxon>
        <taxon>Pentapetalae</taxon>
        <taxon>rosids</taxon>
        <taxon>fabids</taxon>
        <taxon>Rosales</taxon>
        <taxon>Rhamnaceae</taxon>
        <taxon>rhamnoid group</taxon>
        <taxon>Rhamneae</taxon>
        <taxon>Rhamnella</taxon>
    </lineage>
</organism>
<sequence>MPSSSVDPVLFPFCGRGLHHGQGVAGFSLSPLQLQVQVRIVIRSWLGLDVILISDPAMIMTSFDPTWEMPVKEWHRDLIRKSGSKTNRIFKGETTILKNGYGASEHDHNALKQPSFASVVNGAPHTFAHPIKSQNAPIRKGKFISVWVNTDAYQEWAKDFCTSCHNVGYLVVKYESIIGKAYPKVGYHGNKNENKASDLGAAPSRTDSNIEAGESVQIPSYNSTVSHQITSWSDTFGDSDDKYDDYVDDRVEDD</sequence>
<protein>
    <submittedName>
        <fullName evidence="2">Uncharacterized protein</fullName>
    </submittedName>
</protein>
<proteinExistence type="predicted"/>
<name>A0A8K0MEM5_9ROSA</name>
<evidence type="ECO:0000313" key="2">
    <source>
        <dbReference type="EMBL" id="KAF3443361.1"/>
    </source>
</evidence>
<dbReference type="Proteomes" id="UP000796880">
    <property type="component" value="Unassembled WGS sequence"/>
</dbReference>
<feature type="region of interest" description="Disordered" evidence="1">
    <location>
        <begin position="231"/>
        <end position="254"/>
    </location>
</feature>
<keyword evidence="3" id="KW-1185">Reference proteome</keyword>
<feature type="compositionally biased region" description="Basic and acidic residues" evidence="1">
    <location>
        <begin position="244"/>
        <end position="254"/>
    </location>
</feature>
<dbReference type="AlphaFoldDB" id="A0A8K0MEM5"/>
<gene>
    <name evidence="2" type="ORF">FNV43_RR13043</name>
</gene>
<accession>A0A8K0MEM5</accession>
<reference evidence="2" key="1">
    <citation type="submission" date="2020-03" db="EMBL/GenBank/DDBJ databases">
        <title>A high-quality chromosome-level genome assembly of a woody plant with both climbing and erect habits, Rhamnella rubrinervis.</title>
        <authorList>
            <person name="Lu Z."/>
            <person name="Yang Y."/>
            <person name="Zhu X."/>
            <person name="Sun Y."/>
        </authorList>
    </citation>
    <scope>NUCLEOTIDE SEQUENCE</scope>
    <source>
        <strain evidence="2">BYM</strain>
        <tissue evidence="2">Leaf</tissue>
    </source>
</reference>
<evidence type="ECO:0000256" key="1">
    <source>
        <dbReference type="SAM" id="MobiDB-lite"/>
    </source>
</evidence>
<evidence type="ECO:0000313" key="3">
    <source>
        <dbReference type="Proteomes" id="UP000796880"/>
    </source>
</evidence>